<evidence type="ECO:0000256" key="5">
    <source>
        <dbReference type="SAM" id="MobiDB-lite"/>
    </source>
</evidence>
<evidence type="ECO:0000259" key="6">
    <source>
        <dbReference type="PROSITE" id="PS51501"/>
    </source>
</evidence>
<dbReference type="Proteomes" id="UP000887226">
    <property type="component" value="Unassembled WGS sequence"/>
</dbReference>
<evidence type="ECO:0000256" key="2">
    <source>
        <dbReference type="ARBA" id="ARBA00022771"/>
    </source>
</evidence>
<dbReference type="OrthoDB" id="512667at2759"/>
<evidence type="ECO:0000256" key="1">
    <source>
        <dbReference type="ARBA" id="ARBA00022723"/>
    </source>
</evidence>
<dbReference type="EMBL" id="MU253799">
    <property type="protein sequence ID" value="KAG9246589.1"/>
    <property type="molecule type" value="Genomic_DNA"/>
</dbReference>
<feature type="region of interest" description="Disordered" evidence="5">
    <location>
        <begin position="60"/>
        <end position="82"/>
    </location>
</feature>
<proteinExistence type="predicted"/>
<keyword evidence="2 4" id="KW-0863">Zinc-finger</keyword>
<keyword evidence="3" id="KW-0862">Zinc</keyword>
<evidence type="ECO:0000256" key="4">
    <source>
        <dbReference type="PROSITE-ProRule" id="PRU00834"/>
    </source>
</evidence>
<dbReference type="GO" id="GO:0051087">
    <property type="term" value="F:protein-folding chaperone binding"/>
    <property type="evidence" value="ECO:0007669"/>
    <property type="project" value="TreeGrafter"/>
</dbReference>
<dbReference type="AlphaFoldDB" id="A0A9P7Z6Q5"/>
<dbReference type="GO" id="GO:0050821">
    <property type="term" value="P:protein stabilization"/>
    <property type="evidence" value="ECO:0007669"/>
    <property type="project" value="TreeGrafter"/>
</dbReference>
<accession>A0A9P7Z6Q5</accession>
<comment type="caution">
    <text evidence="7">The sequence shown here is derived from an EMBL/GenBank/DDBJ whole genome shotgun (WGS) entry which is preliminary data.</text>
</comment>
<reference evidence="7" key="1">
    <citation type="journal article" date="2021" name="IMA Fungus">
        <title>Genomic characterization of three marine fungi, including Emericellopsis atlantica sp. nov. with signatures of a generalist lifestyle and marine biomass degradation.</title>
        <authorList>
            <person name="Hagestad O.C."/>
            <person name="Hou L."/>
            <person name="Andersen J.H."/>
            <person name="Hansen E.H."/>
            <person name="Altermark B."/>
            <person name="Li C."/>
            <person name="Kuhnert E."/>
            <person name="Cox R.J."/>
            <person name="Crous P.W."/>
            <person name="Spatafora J.W."/>
            <person name="Lail K."/>
            <person name="Amirebrahimi M."/>
            <person name="Lipzen A."/>
            <person name="Pangilinan J."/>
            <person name="Andreopoulos W."/>
            <person name="Hayes R.D."/>
            <person name="Ng V."/>
            <person name="Grigoriev I.V."/>
            <person name="Jackson S.A."/>
            <person name="Sutton T.D.S."/>
            <person name="Dobson A.D.W."/>
            <person name="Rama T."/>
        </authorList>
    </citation>
    <scope>NUCLEOTIDE SEQUENCE</scope>
    <source>
        <strain evidence="7">TRa3180A</strain>
    </source>
</reference>
<dbReference type="GO" id="GO:0006457">
    <property type="term" value="P:protein folding"/>
    <property type="evidence" value="ECO:0007669"/>
    <property type="project" value="TreeGrafter"/>
</dbReference>
<dbReference type="Pfam" id="PF05180">
    <property type="entry name" value="zf-DNL"/>
    <property type="match status" value="1"/>
</dbReference>
<dbReference type="GO" id="GO:0005739">
    <property type="term" value="C:mitochondrion"/>
    <property type="evidence" value="ECO:0007669"/>
    <property type="project" value="TreeGrafter"/>
</dbReference>
<dbReference type="InterPro" id="IPR007853">
    <property type="entry name" value="Znf_DNL-typ"/>
</dbReference>
<dbReference type="PROSITE" id="PS51501">
    <property type="entry name" value="ZF_DNL"/>
    <property type="match status" value="1"/>
</dbReference>
<dbReference type="PANTHER" id="PTHR20922">
    <property type="entry name" value="DNL-TYPE ZINC FINGER PROTEIN"/>
    <property type="match status" value="1"/>
</dbReference>
<evidence type="ECO:0000313" key="8">
    <source>
        <dbReference type="Proteomes" id="UP000887226"/>
    </source>
</evidence>
<protein>
    <submittedName>
        <fullName evidence="7">DNL zinc finger-domain-containing protein</fullName>
    </submittedName>
</protein>
<gene>
    <name evidence="7" type="ORF">BJ878DRAFT_274380</name>
</gene>
<feature type="domain" description="DNL-type" evidence="6">
    <location>
        <begin position="80"/>
        <end position="175"/>
    </location>
</feature>
<evidence type="ECO:0000313" key="7">
    <source>
        <dbReference type="EMBL" id="KAG9246589.1"/>
    </source>
</evidence>
<evidence type="ECO:0000256" key="3">
    <source>
        <dbReference type="ARBA" id="ARBA00022833"/>
    </source>
</evidence>
<dbReference type="GO" id="GO:0030150">
    <property type="term" value="P:protein import into mitochondrial matrix"/>
    <property type="evidence" value="ECO:0007669"/>
    <property type="project" value="TreeGrafter"/>
</dbReference>
<keyword evidence="1" id="KW-0479">Metal-binding</keyword>
<organism evidence="7 8">
    <name type="scientific">Calycina marina</name>
    <dbReference type="NCBI Taxonomy" id="1763456"/>
    <lineage>
        <taxon>Eukaryota</taxon>
        <taxon>Fungi</taxon>
        <taxon>Dikarya</taxon>
        <taxon>Ascomycota</taxon>
        <taxon>Pezizomycotina</taxon>
        <taxon>Leotiomycetes</taxon>
        <taxon>Helotiales</taxon>
        <taxon>Pezizellaceae</taxon>
        <taxon>Calycina</taxon>
    </lineage>
</organism>
<dbReference type="PANTHER" id="PTHR20922:SF13">
    <property type="entry name" value="DNL-TYPE ZINC FINGER PROTEIN"/>
    <property type="match status" value="1"/>
</dbReference>
<name>A0A9P7Z6Q5_9HELO</name>
<keyword evidence="8" id="KW-1185">Reference proteome</keyword>
<dbReference type="InterPro" id="IPR024158">
    <property type="entry name" value="Mt_import_TIM15"/>
</dbReference>
<dbReference type="GO" id="GO:0008270">
    <property type="term" value="F:zinc ion binding"/>
    <property type="evidence" value="ECO:0007669"/>
    <property type="project" value="UniProtKB-KW"/>
</dbReference>
<sequence>MPPAASPSTALGIISCSRSALRSSKSLRCQQITPRHISSPAFRPFSSTFHRLDQKRPLASSKPLLEYPDSATQPKSEPRPEVPSYEITFTCTPCSTRSTHKISKQGYHHGSVLVKCPECKNRHIISDHLKVFGDKSMTIEDMMKEKGELFTKGTISEDGDVELWDDGATTPRNPADACEIVAKTLGKPT</sequence>